<evidence type="ECO:0000313" key="2">
    <source>
        <dbReference type="EMBL" id="GAG78675.1"/>
    </source>
</evidence>
<reference evidence="2" key="1">
    <citation type="journal article" date="2014" name="Front. Microbiol.">
        <title>High frequency of phylogenetically diverse reductive dehalogenase-homologous genes in deep subseafloor sedimentary metagenomes.</title>
        <authorList>
            <person name="Kawai M."/>
            <person name="Futagami T."/>
            <person name="Toyoda A."/>
            <person name="Takaki Y."/>
            <person name="Nishi S."/>
            <person name="Hori S."/>
            <person name="Arai W."/>
            <person name="Tsubouchi T."/>
            <person name="Morono Y."/>
            <person name="Uchiyama I."/>
            <person name="Ito T."/>
            <person name="Fujiyama A."/>
            <person name="Inagaki F."/>
            <person name="Takami H."/>
        </authorList>
    </citation>
    <scope>NUCLEOTIDE SEQUENCE</scope>
    <source>
        <strain evidence="2">Expedition CK06-06</strain>
    </source>
</reference>
<feature type="non-terminal residue" evidence="2">
    <location>
        <position position="351"/>
    </location>
</feature>
<organism evidence="2">
    <name type="scientific">marine sediment metagenome</name>
    <dbReference type="NCBI Taxonomy" id="412755"/>
    <lineage>
        <taxon>unclassified sequences</taxon>
        <taxon>metagenomes</taxon>
        <taxon>ecological metagenomes</taxon>
    </lineage>
</organism>
<dbReference type="PANTHER" id="PTHR34512:SF30">
    <property type="entry name" value="OUTER MEMBRANE PROTEIN ASSEMBLY FACTOR BAMB"/>
    <property type="match status" value="1"/>
</dbReference>
<dbReference type="EMBL" id="BART01009610">
    <property type="protein sequence ID" value="GAG78675.1"/>
    <property type="molecule type" value="Genomic_DNA"/>
</dbReference>
<sequence length="351" mass="38774">MPANGLIYAPPHPCACYPEAKLSGFNAVSGPRDTDNSAELSKSARLVKGPAYADGTGNINNPAAVESDWPTYRGNPARSGSTELPVKTDLKSQWELKIGGKLSQPVVAGGRVFVSAVDQHTLYAIDQNSGKIAWKYITGGRIDSPPTIYKGMALFGSADGFVYCLRASDGALAWRFRAAPYDQRLMVWEQLESVWPVHGSILIRNDVAYLIAGRSMFLDGGLTLYLLDPLTGEVLSSVKMDDKDPNMEKDFHDHVNVLDMPVASSDILSSEGDLFFMRSQPFDLQGRRDRIEHIDIKQQRGSDAHLFVPNGFLDDNWWHRSFWVYGRSVRGGPSYWETGRATPSGKIMVLD</sequence>
<evidence type="ECO:0000259" key="1">
    <source>
        <dbReference type="Pfam" id="PF13360"/>
    </source>
</evidence>
<name>X1A8L9_9ZZZZ</name>
<dbReference type="Pfam" id="PF13360">
    <property type="entry name" value="PQQ_2"/>
    <property type="match status" value="1"/>
</dbReference>
<protein>
    <recommendedName>
        <fullName evidence="1">Pyrrolo-quinoline quinone repeat domain-containing protein</fullName>
    </recommendedName>
</protein>
<gene>
    <name evidence="2" type="ORF">S01H4_21251</name>
</gene>
<dbReference type="InterPro" id="IPR011047">
    <property type="entry name" value="Quinoprotein_ADH-like_sf"/>
</dbReference>
<accession>X1A8L9</accession>
<dbReference type="PANTHER" id="PTHR34512">
    <property type="entry name" value="CELL SURFACE PROTEIN"/>
    <property type="match status" value="1"/>
</dbReference>
<dbReference type="SUPFAM" id="SSF50998">
    <property type="entry name" value="Quinoprotein alcohol dehydrogenase-like"/>
    <property type="match status" value="1"/>
</dbReference>
<dbReference type="Gene3D" id="2.130.10.10">
    <property type="entry name" value="YVTN repeat-like/Quinoprotein amine dehydrogenase"/>
    <property type="match status" value="1"/>
</dbReference>
<dbReference type="AlphaFoldDB" id="X1A8L9"/>
<dbReference type="InterPro" id="IPR015943">
    <property type="entry name" value="WD40/YVTN_repeat-like_dom_sf"/>
</dbReference>
<proteinExistence type="predicted"/>
<comment type="caution">
    <text evidence="2">The sequence shown here is derived from an EMBL/GenBank/DDBJ whole genome shotgun (WGS) entry which is preliminary data.</text>
</comment>
<dbReference type="SMART" id="SM00564">
    <property type="entry name" value="PQQ"/>
    <property type="match status" value="3"/>
</dbReference>
<dbReference type="InterPro" id="IPR002372">
    <property type="entry name" value="PQQ_rpt_dom"/>
</dbReference>
<feature type="domain" description="Pyrrolo-quinoline quinone repeat" evidence="1">
    <location>
        <begin position="93"/>
        <end position="243"/>
    </location>
</feature>
<dbReference type="InterPro" id="IPR018391">
    <property type="entry name" value="PQQ_b-propeller_rpt"/>
</dbReference>